<feature type="compositionally biased region" description="Polar residues" evidence="1">
    <location>
        <begin position="75"/>
        <end position="89"/>
    </location>
</feature>
<protein>
    <submittedName>
        <fullName evidence="2">Uncharacterized protein</fullName>
    </submittedName>
</protein>
<sequence length="126" mass="13070">MPGWVCIHTLAAWQAWKYSSSVDSAGTSTRVVTPVGETPTTPGGSELGAVGDGADDLAGDDEEDAALPPPPACQQPVTTDTLAATTSGPHSKVRARPLGRDPRMVPIYATLAAVMKCVGFFECCRP</sequence>
<evidence type="ECO:0000313" key="3">
    <source>
        <dbReference type="Proteomes" id="UP000516380"/>
    </source>
</evidence>
<proteinExistence type="predicted"/>
<feature type="region of interest" description="Disordered" evidence="1">
    <location>
        <begin position="29"/>
        <end position="99"/>
    </location>
</feature>
<keyword evidence="3" id="KW-1185">Reference proteome</keyword>
<dbReference type="AlphaFoldDB" id="A0A7G1I9A8"/>
<name>A0A7G1I9A8_MYCKA</name>
<organism evidence="2 3">
    <name type="scientific">Mycobacterium kansasii</name>
    <dbReference type="NCBI Taxonomy" id="1768"/>
    <lineage>
        <taxon>Bacteria</taxon>
        <taxon>Bacillati</taxon>
        <taxon>Actinomycetota</taxon>
        <taxon>Actinomycetes</taxon>
        <taxon>Mycobacteriales</taxon>
        <taxon>Mycobacteriaceae</taxon>
        <taxon>Mycobacterium</taxon>
    </lineage>
</organism>
<reference evidence="2 3" key="1">
    <citation type="submission" date="2020-07" db="EMBL/GenBank/DDBJ databases">
        <title>Mycobacterium kansasii (former subtype) with zoonotic potential isolated from diseased indoor pet cat, Japan.</title>
        <authorList>
            <person name="Fukano H."/>
            <person name="Terazono T."/>
            <person name="Hoshino Y."/>
        </authorList>
    </citation>
    <scope>NUCLEOTIDE SEQUENCE [LARGE SCALE GENOMIC DNA]</scope>
    <source>
        <strain evidence="2 3">Kuro-I</strain>
    </source>
</reference>
<feature type="compositionally biased region" description="Acidic residues" evidence="1">
    <location>
        <begin position="53"/>
        <end position="65"/>
    </location>
</feature>
<dbReference type="Proteomes" id="UP000516380">
    <property type="component" value="Chromosome"/>
</dbReference>
<evidence type="ECO:0000256" key="1">
    <source>
        <dbReference type="SAM" id="MobiDB-lite"/>
    </source>
</evidence>
<gene>
    <name evidence="2" type="ORF">NIIDMKKI_13150</name>
</gene>
<dbReference type="EMBL" id="AP023343">
    <property type="protein sequence ID" value="BCI86109.1"/>
    <property type="molecule type" value="Genomic_DNA"/>
</dbReference>
<feature type="compositionally biased region" description="Low complexity" evidence="1">
    <location>
        <begin position="29"/>
        <end position="49"/>
    </location>
</feature>
<accession>A0A7G1I9A8</accession>
<evidence type="ECO:0000313" key="2">
    <source>
        <dbReference type="EMBL" id="BCI86109.1"/>
    </source>
</evidence>